<sequence>MFESSAGDIHLPSVAEFYHGKSVFITGATGFVAT</sequence>
<evidence type="ECO:0000313" key="1">
    <source>
        <dbReference type="EMBL" id="GBN61060.1"/>
    </source>
</evidence>
<dbReference type="Proteomes" id="UP000499080">
    <property type="component" value="Unassembled WGS sequence"/>
</dbReference>
<reference evidence="1 2" key="1">
    <citation type="journal article" date="2019" name="Sci. Rep.">
        <title>Orb-weaving spider Araneus ventricosus genome elucidates the spidroin gene catalogue.</title>
        <authorList>
            <person name="Kono N."/>
            <person name="Nakamura H."/>
            <person name="Ohtoshi R."/>
            <person name="Moran D.A.P."/>
            <person name="Shinohara A."/>
            <person name="Yoshida Y."/>
            <person name="Fujiwara M."/>
            <person name="Mori M."/>
            <person name="Tomita M."/>
            <person name="Arakawa K."/>
        </authorList>
    </citation>
    <scope>NUCLEOTIDE SEQUENCE [LARGE SCALE GENOMIC DNA]</scope>
</reference>
<accession>A0A4Y2QDS5</accession>
<dbReference type="EMBL" id="BGPR01013534">
    <property type="protein sequence ID" value="GBN61060.1"/>
    <property type="molecule type" value="Genomic_DNA"/>
</dbReference>
<organism evidence="1 2">
    <name type="scientific">Araneus ventricosus</name>
    <name type="common">Orbweaver spider</name>
    <name type="synonym">Epeira ventricosa</name>
    <dbReference type="NCBI Taxonomy" id="182803"/>
    <lineage>
        <taxon>Eukaryota</taxon>
        <taxon>Metazoa</taxon>
        <taxon>Ecdysozoa</taxon>
        <taxon>Arthropoda</taxon>
        <taxon>Chelicerata</taxon>
        <taxon>Arachnida</taxon>
        <taxon>Araneae</taxon>
        <taxon>Araneomorphae</taxon>
        <taxon>Entelegynae</taxon>
        <taxon>Araneoidea</taxon>
        <taxon>Araneidae</taxon>
        <taxon>Araneus</taxon>
    </lineage>
</organism>
<evidence type="ECO:0008006" key="3">
    <source>
        <dbReference type="Google" id="ProtNLM"/>
    </source>
</evidence>
<protein>
    <recommendedName>
        <fullName evidence="3">Thioester reductase (TE) domain-containing protein</fullName>
    </recommendedName>
</protein>
<gene>
    <name evidence="1" type="ORF">AVEN_26424_1</name>
</gene>
<comment type="caution">
    <text evidence="1">The sequence shown here is derived from an EMBL/GenBank/DDBJ whole genome shotgun (WGS) entry which is preliminary data.</text>
</comment>
<evidence type="ECO:0000313" key="2">
    <source>
        <dbReference type="Proteomes" id="UP000499080"/>
    </source>
</evidence>
<keyword evidence="2" id="KW-1185">Reference proteome</keyword>
<feature type="non-terminal residue" evidence="1">
    <location>
        <position position="34"/>
    </location>
</feature>
<dbReference type="AlphaFoldDB" id="A0A4Y2QDS5"/>
<name>A0A4Y2QDS5_ARAVE</name>
<dbReference type="Gene3D" id="3.40.50.720">
    <property type="entry name" value="NAD(P)-binding Rossmann-like Domain"/>
    <property type="match status" value="1"/>
</dbReference>
<proteinExistence type="predicted"/>